<dbReference type="PIRSF" id="PIRSF007991">
    <property type="entry name" value="Strabismus"/>
    <property type="match status" value="1"/>
</dbReference>
<keyword evidence="2 7" id="KW-1003">Cell membrane</keyword>
<evidence type="ECO:0000256" key="1">
    <source>
        <dbReference type="ARBA" id="ARBA00004651"/>
    </source>
</evidence>
<evidence type="ECO:0000256" key="6">
    <source>
        <dbReference type="ARBA" id="ARBA00025718"/>
    </source>
</evidence>
<evidence type="ECO:0000256" key="5">
    <source>
        <dbReference type="ARBA" id="ARBA00023136"/>
    </source>
</evidence>
<keyword evidence="11" id="KW-1185">Reference proteome</keyword>
<organism evidence="10 11">
    <name type="scientific">Haemaphysalis longicornis</name>
    <name type="common">Bush tick</name>
    <dbReference type="NCBI Taxonomy" id="44386"/>
    <lineage>
        <taxon>Eukaryota</taxon>
        <taxon>Metazoa</taxon>
        <taxon>Ecdysozoa</taxon>
        <taxon>Arthropoda</taxon>
        <taxon>Chelicerata</taxon>
        <taxon>Arachnida</taxon>
        <taxon>Acari</taxon>
        <taxon>Parasitiformes</taxon>
        <taxon>Ixodida</taxon>
        <taxon>Ixodoidea</taxon>
        <taxon>Ixodidae</taxon>
        <taxon>Haemaphysalinae</taxon>
        <taxon>Haemaphysalis</taxon>
    </lineage>
</organism>
<feature type="transmembrane region" description="Helical" evidence="9">
    <location>
        <begin position="267"/>
        <end position="289"/>
    </location>
</feature>
<keyword evidence="3 9" id="KW-0812">Transmembrane</keyword>
<comment type="subcellular location">
    <subcellularLocation>
        <location evidence="1">Cell membrane</location>
        <topology evidence="1">Multi-pass membrane protein</topology>
    </subcellularLocation>
</comment>
<dbReference type="VEuPathDB" id="VectorBase:HLOH_057725"/>
<feature type="compositionally biased region" description="Basic and acidic residues" evidence="8">
    <location>
        <begin position="128"/>
        <end position="137"/>
    </location>
</feature>
<feature type="transmembrane region" description="Helical" evidence="9">
    <location>
        <begin position="196"/>
        <end position="215"/>
    </location>
</feature>
<feature type="compositionally biased region" description="Basic residues" evidence="8">
    <location>
        <begin position="37"/>
        <end position="46"/>
    </location>
</feature>
<dbReference type="Pfam" id="PF06638">
    <property type="entry name" value="Strabismus"/>
    <property type="match status" value="2"/>
</dbReference>
<dbReference type="GO" id="GO:0005886">
    <property type="term" value="C:plasma membrane"/>
    <property type="evidence" value="ECO:0007669"/>
    <property type="project" value="UniProtKB-SubCell"/>
</dbReference>
<dbReference type="AlphaFoldDB" id="A0A9J6H878"/>
<feature type="compositionally biased region" description="Basic residues" evidence="8">
    <location>
        <begin position="75"/>
        <end position="84"/>
    </location>
</feature>
<feature type="region of interest" description="Disordered" evidence="8">
    <location>
        <begin position="112"/>
        <end position="137"/>
    </location>
</feature>
<evidence type="ECO:0000256" key="7">
    <source>
        <dbReference type="PIRNR" id="PIRNR007991"/>
    </source>
</evidence>
<evidence type="ECO:0000256" key="9">
    <source>
        <dbReference type="SAM" id="Phobius"/>
    </source>
</evidence>
<evidence type="ECO:0000256" key="4">
    <source>
        <dbReference type="ARBA" id="ARBA00022989"/>
    </source>
</evidence>
<protein>
    <recommendedName>
        <fullName evidence="7">Vang-like protein</fullName>
    </recommendedName>
</protein>
<evidence type="ECO:0000256" key="3">
    <source>
        <dbReference type="ARBA" id="ARBA00022692"/>
    </source>
</evidence>
<feature type="compositionally biased region" description="Polar residues" evidence="8">
    <location>
        <begin position="113"/>
        <end position="127"/>
    </location>
</feature>
<sequence length="574" mass="65390">MSLWSGDIHGGIQLPPSYKMSHDNESVKSGPSERSRRSSSSRHHNHTNNVQNHSSHHHQRQQQKQEDSQQQSYRASRRHSHRSARSCTTQVKVGDRRDEVIEVQILPQDDNWGDNTTAITGNTSERSVSAEDVSRLGREQDSTPGGLFRCHMWAGTVLTSVLSLAAFLSPIVMVALPRIEMLEWKVQKCGPECDGLLISFAFKLLILAVATWALFVRRPRATMPRIFIMRAVVLALVFVFIFSYWLFFSVRIYERRHLDYELTYLSIVQFALSLVDSLLFIHYLAVILVEIRQLQPAVLCQGGALSGRAEPKLPLWGSSAYRGLRCGCWRNTIRISPSTTPTWKQFPVTTGKLDVKCSARVQVYDVDGVAEEDHAPLNHQTVLPGRRSGHNDRFYEEHEYERRVRKRRARLVSAAEEAFTHIKRMQEENAGGPAIPMDPTEAAQAIFPSMARALQKYLRITRQQPRHSMQGILEHLSQCLHYDLSPRAFLEKYVQSAPVLQDDRELLRPVQTWALVCDVLLSRPLKPGVTFLLRQGEVSLLVSVHARPHFNVTEEIVDPKSNRFVLRLNSETSV</sequence>
<dbReference type="OrthoDB" id="8887313at2759"/>
<keyword evidence="5 7" id="KW-0472">Membrane</keyword>
<name>A0A9J6H878_HAELO</name>
<comment type="similarity">
    <text evidence="6 7">Belongs to the Vang family.</text>
</comment>
<feature type="region of interest" description="Disordered" evidence="8">
    <location>
        <begin position="1"/>
        <end position="93"/>
    </location>
</feature>
<feature type="compositionally biased region" description="Basic and acidic residues" evidence="8">
    <location>
        <begin position="20"/>
        <end position="36"/>
    </location>
</feature>
<evidence type="ECO:0000256" key="2">
    <source>
        <dbReference type="ARBA" id="ARBA00022475"/>
    </source>
</evidence>
<dbReference type="Proteomes" id="UP000821853">
    <property type="component" value="Unassembled WGS sequence"/>
</dbReference>
<proteinExistence type="inferred from homology"/>
<dbReference type="EMBL" id="JABSTR010000977">
    <property type="protein sequence ID" value="KAH9383128.1"/>
    <property type="molecule type" value="Genomic_DNA"/>
</dbReference>
<evidence type="ECO:0000256" key="8">
    <source>
        <dbReference type="SAM" id="MobiDB-lite"/>
    </source>
</evidence>
<dbReference type="PANTHER" id="PTHR20886">
    <property type="entry name" value="VANG-LIKE PROTEIN"/>
    <property type="match status" value="1"/>
</dbReference>
<dbReference type="OMA" id="DKSVMIQ"/>
<keyword evidence="4 9" id="KW-1133">Transmembrane helix</keyword>
<dbReference type="InterPro" id="IPR009539">
    <property type="entry name" value="VANGL"/>
</dbReference>
<reference evidence="10 11" key="1">
    <citation type="journal article" date="2020" name="Cell">
        <title>Large-Scale Comparative Analyses of Tick Genomes Elucidate Their Genetic Diversity and Vector Capacities.</title>
        <authorList>
            <consortium name="Tick Genome and Microbiome Consortium (TIGMIC)"/>
            <person name="Jia N."/>
            <person name="Wang J."/>
            <person name="Shi W."/>
            <person name="Du L."/>
            <person name="Sun Y."/>
            <person name="Zhan W."/>
            <person name="Jiang J.F."/>
            <person name="Wang Q."/>
            <person name="Zhang B."/>
            <person name="Ji P."/>
            <person name="Bell-Sakyi L."/>
            <person name="Cui X.M."/>
            <person name="Yuan T.T."/>
            <person name="Jiang B.G."/>
            <person name="Yang W.F."/>
            <person name="Lam T.T."/>
            <person name="Chang Q.C."/>
            <person name="Ding S.J."/>
            <person name="Wang X.J."/>
            <person name="Zhu J.G."/>
            <person name="Ruan X.D."/>
            <person name="Zhao L."/>
            <person name="Wei J.T."/>
            <person name="Ye R.Z."/>
            <person name="Que T.C."/>
            <person name="Du C.H."/>
            <person name="Zhou Y.H."/>
            <person name="Cheng J.X."/>
            <person name="Dai P.F."/>
            <person name="Guo W.B."/>
            <person name="Han X.H."/>
            <person name="Huang E.J."/>
            <person name="Li L.F."/>
            <person name="Wei W."/>
            <person name="Gao Y.C."/>
            <person name="Liu J.Z."/>
            <person name="Shao H.Z."/>
            <person name="Wang X."/>
            <person name="Wang C.C."/>
            <person name="Yang T.C."/>
            <person name="Huo Q.B."/>
            <person name="Li W."/>
            <person name="Chen H.Y."/>
            <person name="Chen S.E."/>
            <person name="Zhou L.G."/>
            <person name="Ni X.B."/>
            <person name="Tian J.H."/>
            <person name="Sheng Y."/>
            <person name="Liu T."/>
            <person name="Pan Y.S."/>
            <person name="Xia L.Y."/>
            <person name="Li J."/>
            <person name="Zhao F."/>
            <person name="Cao W.C."/>
        </authorList>
    </citation>
    <scope>NUCLEOTIDE SEQUENCE [LARGE SCALE GENOMIC DNA]</scope>
    <source>
        <strain evidence="10">HaeL-2018</strain>
    </source>
</reference>
<accession>A0A9J6H878</accession>
<evidence type="ECO:0000313" key="11">
    <source>
        <dbReference type="Proteomes" id="UP000821853"/>
    </source>
</evidence>
<evidence type="ECO:0000313" key="10">
    <source>
        <dbReference type="EMBL" id="KAH9383128.1"/>
    </source>
</evidence>
<gene>
    <name evidence="10" type="ORF">HPB48_023863</name>
</gene>
<comment type="caution">
    <text evidence="10">The sequence shown here is derived from an EMBL/GenBank/DDBJ whole genome shotgun (WGS) entry which is preliminary data.</text>
</comment>
<feature type="transmembrane region" description="Helical" evidence="9">
    <location>
        <begin position="152"/>
        <end position="176"/>
    </location>
</feature>
<feature type="transmembrane region" description="Helical" evidence="9">
    <location>
        <begin position="227"/>
        <end position="247"/>
    </location>
</feature>